<dbReference type="CDD" id="cd00165">
    <property type="entry name" value="S4"/>
    <property type="match status" value="1"/>
</dbReference>
<dbReference type="Proteomes" id="UP001157134">
    <property type="component" value="Unassembled WGS sequence"/>
</dbReference>
<protein>
    <recommendedName>
        <fullName evidence="5">RNA-binding S4 domain-containing protein</fullName>
    </recommendedName>
</protein>
<feature type="region of interest" description="Disordered" evidence="2">
    <location>
        <begin position="81"/>
        <end position="132"/>
    </location>
</feature>
<evidence type="ECO:0000313" key="4">
    <source>
        <dbReference type="Proteomes" id="UP001157134"/>
    </source>
</evidence>
<evidence type="ECO:0000256" key="2">
    <source>
        <dbReference type="SAM" id="MobiDB-lite"/>
    </source>
</evidence>
<evidence type="ECO:0000313" key="3">
    <source>
        <dbReference type="EMBL" id="GLX86797.1"/>
    </source>
</evidence>
<dbReference type="Pfam" id="PF13275">
    <property type="entry name" value="S4_2"/>
    <property type="match status" value="1"/>
</dbReference>
<dbReference type="RefSeq" id="WP_284300181.1">
    <property type="nucleotide sequence ID" value="NZ_BSSV01000007.1"/>
</dbReference>
<feature type="compositionally biased region" description="Basic residues" evidence="2">
    <location>
        <begin position="91"/>
        <end position="108"/>
    </location>
</feature>
<sequence length="132" mass="14705">MSGNHYQVELEQQPIELYKLLKLADLVGGGGEAKVLISQGYVFLNDEVETQKRKKVYHGDIVAFNGDIIELICHNEPVEVIRKPKTEKHAGAKKPKSTGSKPKAKKNKPPSNSQKKDTPTQPTGGRRRSIKF</sequence>
<keyword evidence="1" id="KW-0694">RNA-binding</keyword>
<keyword evidence="4" id="KW-1185">Reference proteome</keyword>
<evidence type="ECO:0008006" key="5">
    <source>
        <dbReference type="Google" id="ProtNLM"/>
    </source>
</evidence>
<dbReference type="Gene3D" id="3.10.290.10">
    <property type="entry name" value="RNA-binding S4 domain"/>
    <property type="match status" value="1"/>
</dbReference>
<dbReference type="PROSITE" id="PS50889">
    <property type="entry name" value="S4"/>
    <property type="match status" value="1"/>
</dbReference>
<name>A0ABQ6HGS2_9GAMM</name>
<dbReference type="EMBL" id="BSSV01000007">
    <property type="protein sequence ID" value="GLX86797.1"/>
    <property type="molecule type" value="Genomic_DNA"/>
</dbReference>
<evidence type="ECO:0000256" key="1">
    <source>
        <dbReference type="PROSITE-ProRule" id="PRU00182"/>
    </source>
</evidence>
<gene>
    <name evidence="3" type="ORF">tloyanaT_30500</name>
</gene>
<comment type="caution">
    <text evidence="3">The sequence shown here is derived from an EMBL/GenBank/DDBJ whole genome shotgun (WGS) entry which is preliminary data.</text>
</comment>
<proteinExistence type="predicted"/>
<feature type="compositionally biased region" description="Basic and acidic residues" evidence="2">
    <location>
        <begin position="81"/>
        <end position="90"/>
    </location>
</feature>
<accession>A0ABQ6HGS2</accession>
<dbReference type="SUPFAM" id="SSF55174">
    <property type="entry name" value="Alpha-L RNA-binding motif"/>
    <property type="match status" value="1"/>
</dbReference>
<reference evidence="3 4" key="1">
    <citation type="submission" date="2023-03" db="EMBL/GenBank/DDBJ databases">
        <title>Thalassotalea loyana LMG 22536T draft genome sequence.</title>
        <authorList>
            <person name="Sawabe T."/>
        </authorList>
    </citation>
    <scope>NUCLEOTIDE SEQUENCE [LARGE SCALE GENOMIC DNA]</scope>
    <source>
        <strain evidence="3 4">LMG 22536</strain>
    </source>
</reference>
<dbReference type="InterPro" id="IPR036986">
    <property type="entry name" value="S4_RNA-bd_sf"/>
</dbReference>
<organism evidence="3 4">
    <name type="scientific">Thalassotalea loyana</name>
    <dbReference type="NCBI Taxonomy" id="280483"/>
    <lineage>
        <taxon>Bacteria</taxon>
        <taxon>Pseudomonadati</taxon>
        <taxon>Pseudomonadota</taxon>
        <taxon>Gammaproteobacteria</taxon>
        <taxon>Alteromonadales</taxon>
        <taxon>Colwelliaceae</taxon>
        <taxon>Thalassotalea</taxon>
    </lineage>
</organism>